<accession>A0A974PD27</accession>
<evidence type="ECO:0000313" key="3">
    <source>
        <dbReference type="EMBL" id="QQZ61772.1"/>
    </source>
</evidence>
<organism evidence="3 4">
    <name type="scientific">Paenibacillus sonchi</name>
    <dbReference type="NCBI Taxonomy" id="373687"/>
    <lineage>
        <taxon>Bacteria</taxon>
        <taxon>Bacillati</taxon>
        <taxon>Bacillota</taxon>
        <taxon>Bacilli</taxon>
        <taxon>Bacillales</taxon>
        <taxon>Paenibacillaceae</taxon>
        <taxon>Paenibacillus</taxon>
        <taxon>Paenibacillus sonchi group</taxon>
    </lineage>
</organism>
<name>A0A974PD27_9BACL</name>
<feature type="compositionally biased region" description="Polar residues" evidence="1">
    <location>
        <begin position="114"/>
        <end position="124"/>
    </location>
</feature>
<dbReference type="KEGG" id="pson:JI735_03235"/>
<evidence type="ECO:0000256" key="1">
    <source>
        <dbReference type="SAM" id="MobiDB-lite"/>
    </source>
</evidence>
<evidence type="ECO:0000313" key="4">
    <source>
        <dbReference type="Proteomes" id="UP000595841"/>
    </source>
</evidence>
<dbReference type="RefSeq" id="WP_039833761.1">
    <property type="nucleotide sequence ID" value="NZ_CP068595.1"/>
</dbReference>
<keyword evidence="4" id="KW-1185">Reference proteome</keyword>
<evidence type="ECO:0000256" key="2">
    <source>
        <dbReference type="SAM" id="Phobius"/>
    </source>
</evidence>
<keyword evidence="2" id="KW-1133">Transmembrane helix</keyword>
<dbReference type="AlphaFoldDB" id="A0A974PD27"/>
<reference evidence="3 4" key="1">
    <citation type="submission" date="2021-01" db="EMBL/GenBank/DDBJ databases">
        <title>Whole genome sequence of Paenibacillus sonchi LMG 24727 for comparative genomics.</title>
        <authorList>
            <person name="Lee G."/>
            <person name="Kim M.-J."/>
            <person name="Lim K."/>
            <person name="Shin J.-H."/>
        </authorList>
    </citation>
    <scope>NUCLEOTIDE SEQUENCE [LARGE SCALE GENOMIC DNA]</scope>
    <source>
        <strain evidence="3 4">LMG 24727</strain>
    </source>
</reference>
<keyword evidence="2" id="KW-0472">Membrane</keyword>
<feature type="region of interest" description="Disordered" evidence="1">
    <location>
        <begin position="108"/>
        <end position="133"/>
    </location>
</feature>
<sequence length="280" mass="30200">MSKTQDAEHLRKLSELLEHMDLDNSASREKIHHRLIHKMETGSIAAQNLKKDGVFMKKSKWRTGIVVACSVVTLGGAFSATSYAQEMFKSIVAQFQVGNMKITQYDEEVPASPADSTTSETAGNESGVIELPTPPDLTVQEARAVLDINFPAPASLLDYKFVSCTIQGDSMIGVNYAKGEETVNFLISKGGDNGISTAGAVTTEIINGTKVYHANGIVIWEQKGFTVELYSQKDFDSAVLGTIIDSFTVGPPLKQEEIDKAKKKVESSDTSSVAAPAPAH</sequence>
<proteinExistence type="predicted"/>
<protein>
    <recommendedName>
        <fullName evidence="5">DUF4367 domain-containing protein</fullName>
    </recommendedName>
</protein>
<feature type="region of interest" description="Disordered" evidence="1">
    <location>
        <begin position="258"/>
        <end position="280"/>
    </location>
</feature>
<keyword evidence="2" id="KW-0812">Transmembrane</keyword>
<feature type="transmembrane region" description="Helical" evidence="2">
    <location>
        <begin position="65"/>
        <end position="84"/>
    </location>
</feature>
<dbReference type="EMBL" id="CP068595">
    <property type="protein sequence ID" value="QQZ61772.1"/>
    <property type="molecule type" value="Genomic_DNA"/>
</dbReference>
<dbReference type="Proteomes" id="UP000595841">
    <property type="component" value="Chromosome"/>
</dbReference>
<feature type="compositionally biased region" description="Basic and acidic residues" evidence="1">
    <location>
        <begin position="258"/>
        <end position="267"/>
    </location>
</feature>
<gene>
    <name evidence="3" type="ORF">JI735_03235</name>
</gene>
<evidence type="ECO:0008006" key="5">
    <source>
        <dbReference type="Google" id="ProtNLM"/>
    </source>
</evidence>